<sequence length="144" mass="16085">MSTLYRADHVGSFLRPAELLKARQEGADPQRLQAIEDRHIQRVLARQKELGFEIFTDGELRRRNFMSDLIDAVEGFDTGDAVARSWKGSGGVAVSSVTGVVTRKLHQRGRMTAHELAFLRRHSPGAIKITMPTANQFPAIAFKK</sequence>
<comment type="caution">
    <text evidence="1">The sequence shown here is derived from an EMBL/GenBank/DDBJ whole genome shotgun (WGS) entry which is preliminary data.</text>
</comment>
<dbReference type="InterPro" id="IPR038071">
    <property type="entry name" value="UROD/MetE-like_sf"/>
</dbReference>
<protein>
    <recommendedName>
        <fullName evidence="3">Cobalamin-independent methionine synthase MetE C-terminal/archaeal domain-containing protein</fullName>
    </recommendedName>
</protein>
<feature type="non-terminal residue" evidence="1">
    <location>
        <position position="144"/>
    </location>
</feature>
<dbReference type="Proteomes" id="UP000320184">
    <property type="component" value="Unassembled WGS sequence"/>
</dbReference>
<organism evidence="1 2">
    <name type="scientific">Eiseniibacteriota bacterium</name>
    <dbReference type="NCBI Taxonomy" id="2212470"/>
    <lineage>
        <taxon>Bacteria</taxon>
        <taxon>Candidatus Eiseniibacteriota</taxon>
    </lineage>
</organism>
<gene>
    <name evidence="1" type="ORF">E6K73_13645</name>
</gene>
<dbReference type="AlphaFoldDB" id="A0A538S7U8"/>
<dbReference type="PANTHER" id="PTHR43844">
    <property type="entry name" value="METHIONINE SYNTHASE"/>
    <property type="match status" value="1"/>
</dbReference>
<proteinExistence type="predicted"/>
<reference evidence="1 2" key="1">
    <citation type="journal article" date="2019" name="Nat. Microbiol.">
        <title>Mediterranean grassland soil C-N compound turnover is dependent on rainfall and depth, and is mediated by genomically divergent microorganisms.</title>
        <authorList>
            <person name="Diamond S."/>
            <person name="Andeer P.F."/>
            <person name="Li Z."/>
            <person name="Crits-Christoph A."/>
            <person name="Burstein D."/>
            <person name="Anantharaman K."/>
            <person name="Lane K.R."/>
            <person name="Thomas B.C."/>
            <person name="Pan C."/>
            <person name="Northen T.R."/>
            <person name="Banfield J.F."/>
        </authorList>
    </citation>
    <scope>NUCLEOTIDE SEQUENCE [LARGE SCALE GENOMIC DNA]</scope>
    <source>
        <strain evidence="1">WS_3</strain>
    </source>
</reference>
<evidence type="ECO:0000313" key="1">
    <source>
        <dbReference type="EMBL" id="TMQ47434.1"/>
    </source>
</evidence>
<dbReference type="Gene3D" id="3.20.20.210">
    <property type="match status" value="1"/>
</dbReference>
<dbReference type="SUPFAM" id="SSF51726">
    <property type="entry name" value="UROD/MetE-like"/>
    <property type="match status" value="1"/>
</dbReference>
<evidence type="ECO:0000313" key="2">
    <source>
        <dbReference type="Proteomes" id="UP000320184"/>
    </source>
</evidence>
<dbReference type="EMBL" id="VBOT01000184">
    <property type="protein sequence ID" value="TMQ47434.1"/>
    <property type="molecule type" value="Genomic_DNA"/>
</dbReference>
<name>A0A538S7U8_UNCEI</name>
<accession>A0A538S7U8</accession>
<evidence type="ECO:0008006" key="3">
    <source>
        <dbReference type="Google" id="ProtNLM"/>
    </source>
</evidence>
<dbReference type="PANTHER" id="PTHR43844:SF2">
    <property type="entry name" value="SYNTHASE, VITAMIN-B12 INDEPENDENT, PUTATIVE (AFU_ORTHOLOGUE AFUA_3G12060)-RELATED"/>
    <property type="match status" value="1"/>
</dbReference>